<dbReference type="SUPFAM" id="SSF56784">
    <property type="entry name" value="HAD-like"/>
    <property type="match status" value="1"/>
</dbReference>
<dbReference type="Pfam" id="PF00702">
    <property type="entry name" value="Hydrolase"/>
    <property type="match status" value="1"/>
</dbReference>
<dbReference type="SUPFAM" id="SSF81665">
    <property type="entry name" value="Calcium ATPase, transmembrane domain M"/>
    <property type="match status" value="1"/>
</dbReference>
<dbReference type="Pfam" id="PF00122">
    <property type="entry name" value="E1-E2_ATPase"/>
    <property type="match status" value="1"/>
</dbReference>
<dbReference type="GO" id="GO:0016887">
    <property type="term" value="F:ATP hydrolysis activity"/>
    <property type="evidence" value="ECO:0007669"/>
    <property type="project" value="InterPro"/>
</dbReference>
<comment type="caution">
    <text evidence="14">The sequence shown here is derived from an EMBL/GenBank/DDBJ whole genome shotgun (WGS) entry which is preliminary data.</text>
</comment>
<evidence type="ECO:0000256" key="4">
    <source>
        <dbReference type="ARBA" id="ARBA00022692"/>
    </source>
</evidence>
<keyword evidence="4 12" id="KW-0812">Transmembrane</keyword>
<organism evidence="14 15">
    <name type="scientific">Marchantia polymorpha subsp. ruderalis</name>
    <dbReference type="NCBI Taxonomy" id="1480154"/>
    <lineage>
        <taxon>Eukaryota</taxon>
        <taxon>Viridiplantae</taxon>
        <taxon>Streptophyta</taxon>
        <taxon>Embryophyta</taxon>
        <taxon>Marchantiophyta</taxon>
        <taxon>Marchantiopsida</taxon>
        <taxon>Marchantiidae</taxon>
        <taxon>Marchantiales</taxon>
        <taxon>Marchantiaceae</taxon>
        <taxon>Marchantia</taxon>
    </lineage>
</organism>
<dbReference type="EC" id="7.1.2.1" evidence="12"/>
<keyword evidence="6 12" id="KW-0547">Nucleotide-binding</keyword>
<dbReference type="NCBIfam" id="TIGR01494">
    <property type="entry name" value="ATPase_P-type"/>
    <property type="match status" value="2"/>
</dbReference>
<keyword evidence="3" id="KW-0597">Phosphoprotein</keyword>
<dbReference type="Gene3D" id="3.40.1110.10">
    <property type="entry name" value="Calcium-transporting ATPase, cytoplasmic domain N"/>
    <property type="match status" value="1"/>
</dbReference>
<dbReference type="CDD" id="cd02076">
    <property type="entry name" value="P-type_ATPase_H"/>
    <property type="match status" value="1"/>
</dbReference>
<comment type="subcellular location">
    <subcellularLocation>
        <location evidence="12">Cell membrane</location>
        <topology evidence="12">Multi-pass membrane protein</topology>
    </subcellularLocation>
    <subcellularLocation>
        <location evidence="1">Membrane</location>
        <topology evidence="1">Multi-pass membrane protein</topology>
    </subcellularLocation>
</comment>
<evidence type="ECO:0000256" key="12">
    <source>
        <dbReference type="RuleBase" id="RU362083"/>
    </source>
</evidence>
<gene>
    <name evidence="14" type="ORF">AXG93_1440s1250</name>
</gene>
<dbReference type="GO" id="GO:0005524">
    <property type="term" value="F:ATP binding"/>
    <property type="evidence" value="ECO:0007669"/>
    <property type="project" value="UniProtKB-UniRule"/>
</dbReference>
<evidence type="ECO:0000256" key="11">
    <source>
        <dbReference type="ARBA" id="ARBA00048122"/>
    </source>
</evidence>
<keyword evidence="10 12" id="KW-0472">Membrane</keyword>
<feature type="transmembrane region" description="Helical" evidence="12">
    <location>
        <begin position="641"/>
        <end position="663"/>
    </location>
</feature>
<dbReference type="PRINTS" id="PR00120">
    <property type="entry name" value="HATPASE"/>
</dbReference>
<evidence type="ECO:0000256" key="10">
    <source>
        <dbReference type="ARBA" id="ARBA00023136"/>
    </source>
</evidence>
<sequence length="942" mass="103543">MAGFENLTNETADLEHIPVEEVFVQLKCTREGLSTKEGDARILVFGYNKLEEKKESKILKFLGFMWNPLSWVMEAAAIMAIALANGGGQPPDWQDFIGILTLLVINSTISFIEENNAGNAAASLMARLAPKTKVLRDGKWAEQEAVILVPGDIISIKLGDIVPADARLLEGDPLKIDQSALTGESLPVTKKPGDEVYSGSTCKQGELEAVVIATGVHSFFGKAAHLVDSTHQVGHFQKVLTSIGNFCIVSIATGLIVEIIVMYAVQKRKYREGIDNLLVLLIGGIPIAMPTVLSVTMAIGSHRLSQQVFAKGIDRDFVVLSAARAARTENQDAIDAAIVGMLADPKEARAGIREVHFLPFNPVDKRTAITFVDEAGKWHRATKGAPEEILHLAKNKDQIEARVHQVIDKFAERGLRSLAVARQARLDIDCKSCFFALLLLPRAKITGTLALILPLLNAQEVPEKSKDSPGGPWEFLGLLALFDPPRHDSAETIRKALELGVNVKMITGDQLAIAKETGRRLGMGTNMYPSAALLGKHKDESIAGLPIDELIENADGFAGVFPEHKYEIVKILQEKKHICGMTGDGVNDAPALKKADIGIAVSDATDAARGASDIVLTEPGLSVIIHAVLTSRAIFQRMKNYTIYAVSITIRIVLGFLLLTLIWKFDFSPFMVLIIAILNDGTIMTISKDRVKPSPLPDSWKLKEIFAQGVVIGIYLAMMTVLFFWAANDTHFFENAFGVHSLHKNHAELTAAIYLQVSIISQALIFVTRSVGWCFTERPGSLLMCAFVAAQLVATLLSVYANWTFAHIKGIGWKWAGVIWLYSIISFIPLDPIKFAIRYILSGKAWNLMLERRTAFTSKKDFGKDDRQAQWAHQQRTLHGLTTADAKKEIESSKDVPELAFEAKRRAEMARLRELYTLTGHVESVVRMKGIDSNAIQQSYTL</sequence>
<dbReference type="GO" id="GO:0005886">
    <property type="term" value="C:plasma membrane"/>
    <property type="evidence" value="ECO:0007669"/>
    <property type="project" value="UniProtKB-SubCell"/>
</dbReference>
<dbReference type="AlphaFoldDB" id="A0A176W215"/>
<dbReference type="NCBIfam" id="TIGR01647">
    <property type="entry name" value="ATPase-IIIA_H"/>
    <property type="match status" value="1"/>
</dbReference>
<evidence type="ECO:0000256" key="8">
    <source>
        <dbReference type="ARBA" id="ARBA00022842"/>
    </source>
</evidence>
<feature type="transmembrane region" description="Helical" evidence="12">
    <location>
        <begin position="747"/>
        <end position="768"/>
    </location>
</feature>
<dbReference type="InterPro" id="IPR036412">
    <property type="entry name" value="HAD-like_sf"/>
</dbReference>
<keyword evidence="12" id="KW-0813">Transport</keyword>
<dbReference type="GO" id="GO:0120029">
    <property type="term" value="P:proton export across plasma membrane"/>
    <property type="evidence" value="ECO:0007669"/>
    <property type="project" value="UniProtKB-UniRule"/>
</dbReference>
<feature type="domain" description="Cation-transporting P-type ATPase N-terminal" evidence="13">
    <location>
        <begin position="13"/>
        <end position="85"/>
    </location>
</feature>
<dbReference type="SUPFAM" id="SSF81653">
    <property type="entry name" value="Calcium ATPase, transduction domain A"/>
    <property type="match status" value="1"/>
</dbReference>
<feature type="transmembrane region" description="Helical" evidence="12">
    <location>
        <begin position="669"/>
        <end position="686"/>
    </location>
</feature>
<reference evidence="14" key="1">
    <citation type="submission" date="2016-03" db="EMBL/GenBank/DDBJ databases">
        <title>Mechanisms controlling the formation of the plant cell surface in tip-growing cells are functionally conserved among land plants.</title>
        <authorList>
            <person name="Honkanen S."/>
            <person name="Jones V.A."/>
            <person name="Morieri G."/>
            <person name="Champion C."/>
            <person name="Hetherington A.J."/>
            <person name="Kelly S."/>
            <person name="Saint-Marcoux D."/>
            <person name="Proust H."/>
            <person name="Prescott H."/>
            <person name="Dolan L."/>
        </authorList>
    </citation>
    <scope>NUCLEOTIDE SEQUENCE [LARGE SCALE GENOMIC DNA]</scope>
    <source>
        <tissue evidence="14">Whole gametophyte</tissue>
    </source>
</reference>
<evidence type="ECO:0000313" key="15">
    <source>
        <dbReference type="Proteomes" id="UP000077202"/>
    </source>
</evidence>
<dbReference type="InterPro" id="IPR059000">
    <property type="entry name" value="ATPase_P-type_domA"/>
</dbReference>
<evidence type="ECO:0000256" key="5">
    <source>
        <dbReference type="ARBA" id="ARBA00022723"/>
    </source>
</evidence>
<dbReference type="PRINTS" id="PR00119">
    <property type="entry name" value="CATATPASE"/>
</dbReference>
<dbReference type="FunFam" id="1.20.1110.10:FF:000045">
    <property type="entry name" value="ATPase 4 plasma membrane-type"/>
    <property type="match status" value="1"/>
</dbReference>
<dbReference type="InterPro" id="IPR023299">
    <property type="entry name" value="ATPase_P-typ_cyto_dom_N"/>
</dbReference>
<keyword evidence="12" id="KW-1278">Translocase</keyword>
<keyword evidence="9 12" id="KW-1133">Transmembrane helix</keyword>
<dbReference type="FunFam" id="3.40.50.1000:FF:000211">
    <property type="entry name" value="Plasma membrane ATPase"/>
    <property type="match status" value="1"/>
</dbReference>
<feature type="transmembrane region" description="Helical" evidence="12">
    <location>
        <begin position="243"/>
        <end position="265"/>
    </location>
</feature>
<dbReference type="InterPro" id="IPR004014">
    <property type="entry name" value="ATPase_P-typ_cation-transptr_N"/>
</dbReference>
<proteinExistence type="inferred from homology"/>
<keyword evidence="15" id="KW-1185">Reference proteome</keyword>
<evidence type="ECO:0000256" key="3">
    <source>
        <dbReference type="ARBA" id="ARBA00022553"/>
    </source>
</evidence>
<dbReference type="EMBL" id="LVLJ01001998">
    <property type="protein sequence ID" value="OAE27069.1"/>
    <property type="molecule type" value="Genomic_DNA"/>
</dbReference>
<dbReference type="InterPro" id="IPR006534">
    <property type="entry name" value="P-type_ATPase_IIIA"/>
</dbReference>
<dbReference type="GO" id="GO:0046872">
    <property type="term" value="F:metal ion binding"/>
    <property type="evidence" value="ECO:0007669"/>
    <property type="project" value="UniProtKB-KW"/>
</dbReference>
<name>A0A176W215_MARPO</name>
<evidence type="ECO:0000256" key="7">
    <source>
        <dbReference type="ARBA" id="ARBA00022840"/>
    </source>
</evidence>
<keyword evidence="12" id="KW-0406">Ion transport</keyword>
<evidence type="ECO:0000259" key="13">
    <source>
        <dbReference type="SMART" id="SM00831"/>
    </source>
</evidence>
<dbReference type="Gene3D" id="6.10.140.890">
    <property type="match status" value="1"/>
</dbReference>
<keyword evidence="5" id="KW-0479">Metal-binding</keyword>
<dbReference type="InterPro" id="IPR023298">
    <property type="entry name" value="ATPase_P-typ_TM_dom_sf"/>
</dbReference>
<protein>
    <recommendedName>
        <fullName evidence="12">Plasma membrane ATPase</fullName>
        <ecNumber evidence="12">7.1.2.1</ecNumber>
    </recommendedName>
</protein>
<dbReference type="Proteomes" id="UP000077202">
    <property type="component" value="Unassembled WGS sequence"/>
</dbReference>
<keyword evidence="8 12" id="KW-0460">Magnesium</keyword>
<keyword evidence="12" id="KW-0375">Hydrogen ion transport</keyword>
<dbReference type="Pfam" id="PF00690">
    <property type="entry name" value="Cation_ATPase_N"/>
    <property type="match status" value="1"/>
</dbReference>
<dbReference type="InterPro" id="IPR001757">
    <property type="entry name" value="P_typ_ATPase"/>
</dbReference>
<dbReference type="Gene3D" id="3.40.50.1000">
    <property type="entry name" value="HAD superfamily/HAD-like"/>
    <property type="match status" value="1"/>
</dbReference>
<comment type="catalytic activity">
    <reaction evidence="11 12">
        <text>ATP + H2O + H(+)(in) = ADP + phosphate + 2 H(+)(out)</text>
        <dbReference type="Rhea" id="RHEA:20852"/>
        <dbReference type="ChEBI" id="CHEBI:15377"/>
        <dbReference type="ChEBI" id="CHEBI:15378"/>
        <dbReference type="ChEBI" id="CHEBI:30616"/>
        <dbReference type="ChEBI" id="CHEBI:43474"/>
        <dbReference type="ChEBI" id="CHEBI:456216"/>
        <dbReference type="EC" id="7.1.2.1"/>
    </reaction>
</comment>
<keyword evidence="7 12" id="KW-0067">ATP-binding</keyword>
<dbReference type="InterPro" id="IPR008250">
    <property type="entry name" value="ATPase_P-typ_transduc_dom_A_sf"/>
</dbReference>
<dbReference type="PANTHER" id="PTHR42861">
    <property type="entry name" value="CALCIUM-TRANSPORTING ATPASE"/>
    <property type="match status" value="1"/>
</dbReference>
<dbReference type="Gene3D" id="1.20.1110.10">
    <property type="entry name" value="Calcium-transporting ATPase, transmembrane domain"/>
    <property type="match status" value="3"/>
</dbReference>
<evidence type="ECO:0000313" key="14">
    <source>
        <dbReference type="EMBL" id="OAE27069.1"/>
    </source>
</evidence>
<evidence type="ECO:0000256" key="6">
    <source>
        <dbReference type="ARBA" id="ARBA00022741"/>
    </source>
</evidence>
<dbReference type="FunFam" id="2.70.150.10:FF:000004">
    <property type="entry name" value="Plasma membrane ATPase"/>
    <property type="match status" value="1"/>
</dbReference>
<evidence type="ECO:0000256" key="1">
    <source>
        <dbReference type="ARBA" id="ARBA00004141"/>
    </source>
</evidence>
<feature type="transmembrane region" description="Helical" evidence="12">
    <location>
        <begin position="780"/>
        <end position="801"/>
    </location>
</feature>
<feature type="transmembrane region" description="Helical" evidence="12">
    <location>
        <begin position="706"/>
        <end position="727"/>
    </location>
</feature>
<comment type="similarity">
    <text evidence="2 12">Belongs to the cation transport ATPase (P-type) (TC 3.A.3) family. Type IIIA subfamily.</text>
</comment>
<dbReference type="GO" id="GO:0008553">
    <property type="term" value="F:P-type proton-exporting transporter activity"/>
    <property type="evidence" value="ECO:0007669"/>
    <property type="project" value="UniProtKB-UniRule"/>
</dbReference>
<evidence type="ECO:0000256" key="9">
    <source>
        <dbReference type="ARBA" id="ARBA00022989"/>
    </source>
</evidence>
<feature type="transmembrane region" description="Helical" evidence="12">
    <location>
        <begin position="277"/>
        <end position="299"/>
    </location>
</feature>
<feature type="transmembrane region" description="Helical" evidence="12">
    <location>
        <begin position="813"/>
        <end position="830"/>
    </location>
</feature>
<accession>A0A176W215</accession>
<dbReference type="SMART" id="SM00831">
    <property type="entry name" value="Cation_ATPase_N"/>
    <property type="match status" value="1"/>
</dbReference>
<dbReference type="SUPFAM" id="SSF81660">
    <property type="entry name" value="Metal cation-transporting ATPase, ATP-binding domain N"/>
    <property type="match status" value="1"/>
</dbReference>
<evidence type="ECO:0000256" key="2">
    <source>
        <dbReference type="ARBA" id="ARBA00008804"/>
    </source>
</evidence>
<dbReference type="InterPro" id="IPR023214">
    <property type="entry name" value="HAD_sf"/>
</dbReference>